<dbReference type="GO" id="GO:0004719">
    <property type="term" value="F:protein-L-isoaspartate (D-aspartate) O-methyltransferase activity"/>
    <property type="evidence" value="ECO:0007669"/>
    <property type="project" value="UniProtKB-EC"/>
</dbReference>
<dbReference type="GO" id="GO:0032259">
    <property type="term" value="P:methylation"/>
    <property type="evidence" value="ECO:0007669"/>
    <property type="project" value="UniProtKB-KW"/>
</dbReference>
<dbReference type="CDD" id="cd02440">
    <property type="entry name" value="AdoMet_MTases"/>
    <property type="match status" value="1"/>
</dbReference>
<dbReference type="GO" id="GO:0005737">
    <property type="term" value="C:cytoplasm"/>
    <property type="evidence" value="ECO:0007669"/>
    <property type="project" value="UniProtKB-SubCell"/>
</dbReference>
<evidence type="ECO:0000256" key="4">
    <source>
        <dbReference type="ARBA" id="ARBA00013346"/>
    </source>
</evidence>
<comment type="similarity">
    <text evidence="2">Belongs to the methyltransferase superfamily. L-isoaspartyl/D-aspartyl protein methyltransferase family.</text>
</comment>
<dbReference type="RefSeq" id="WP_175592471.1">
    <property type="nucleotide sequence ID" value="NZ_JABWGN010000010.1"/>
</dbReference>
<keyword evidence="5" id="KW-0963">Cytoplasm</keyword>
<accession>A0A7Y6IBJ3</accession>
<dbReference type="InterPro" id="IPR029063">
    <property type="entry name" value="SAM-dependent_MTases_sf"/>
</dbReference>
<organism evidence="12 13">
    <name type="scientific">Nonomuraea montanisoli</name>
    <dbReference type="NCBI Taxonomy" id="2741721"/>
    <lineage>
        <taxon>Bacteria</taxon>
        <taxon>Bacillati</taxon>
        <taxon>Actinomycetota</taxon>
        <taxon>Actinomycetes</taxon>
        <taxon>Streptosporangiales</taxon>
        <taxon>Streptosporangiaceae</taxon>
        <taxon>Nonomuraea</taxon>
    </lineage>
</organism>
<dbReference type="PANTHER" id="PTHR11579:SF0">
    <property type="entry name" value="PROTEIN-L-ISOASPARTATE(D-ASPARTATE) O-METHYLTRANSFERASE"/>
    <property type="match status" value="1"/>
</dbReference>
<keyword evidence="6 12" id="KW-0489">Methyltransferase</keyword>
<dbReference type="EC" id="2.1.1.77" evidence="3"/>
<dbReference type="SUPFAM" id="SSF53335">
    <property type="entry name" value="S-adenosyl-L-methionine-dependent methyltransferases"/>
    <property type="match status" value="1"/>
</dbReference>
<keyword evidence="8" id="KW-0949">S-adenosyl-L-methionine</keyword>
<evidence type="ECO:0000256" key="5">
    <source>
        <dbReference type="ARBA" id="ARBA00022490"/>
    </source>
</evidence>
<evidence type="ECO:0000256" key="6">
    <source>
        <dbReference type="ARBA" id="ARBA00022603"/>
    </source>
</evidence>
<evidence type="ECO:0000256" key="11">
    <source>
        <dbReference type="ARBA" id="ARBA00031350"/>
    </source>
</evidence>
<dbReference type="PANTHER" id="PTHR11579">
    <property type="entry name" value="PROTEIN-L-ISOASPARTATE O-METHYLTRANSFERASE"/>
    <property type="match status" value="1"/>
</dbReference>
<proteinExistence type="inferred from homology"/>
<protein>
    <recommendedName>
        <fullName evidence="4">Protein-L-isoaspartate O-methyltransferase</fullName>
        <ecNumber evidence="3">2.1.1.77</ecNumber>
    </recommendedName>
    <alternativeName>
        <fullName evidence="11">L-isoaspartyl protein carboxyl methyltransferase</fullName>
    </alternativeName>
    <alternativeName>
        <fullName evidence="9">Protein L-isoaspartyl methyltransferase</fullName>
    </alternativeName>
    <alternativeName>
        <fullName evidence="10">Protein-beta-aspartate methyltransferase</fullName>
    </alternativeName>
</protein>
<evidence type="ECO:0000313" key="13">
    <source>
        <dbReference type="Proteomes" id="UP000586042"/>
    </source>
</evidence>
<evidence type="ECO:0000256" key="1">
    <source>
        <dbReference type="ARBA" id="ARBA00004496"/>
    </source>
</evidence>
<dbReference type="EMBL" id="JABWGN010000010">
    <property type="protein sequence ID" value="NUW35046.1"/>
    <property type="molecule type" value="Genomic_DNA"/>
</dbReference>
<dbReference type="Gene3D" id="3.40.50.150">
    <property type="entry name" value="Vaccinia Virus protein VP39"/>
    <property type="match status" value="1"/>
</dbReference>
<sequence>MKSFPHHVQDRIARLSSYLTDAGVLLRRDTDSAHWHTALRQVRRHLFVPGRAWAEPMDSRPEHLIDLDADADAWWDAVYTNCAIITQRGDGSVDVGDTRAPASSSLSCPHVSMEFLRLLAVENHHHVLEIGTGTGWTAAMLAWRLGEDQVVTMEVDPGVAAAAGNNLSKAGLHSTVLVGDGALGAPDHAPYDRLHVTCGVREIPWAWVAQTRPGGVIVAPYMPAHGQWGEQLHLDILDDGTAVGRFVGGASFMMMRSQRRPSQWPAYSDEGACDDTLLDPRAPYQALAQGFGLALAAHAPTLTITSAGWEQWGPAERVWTLRLRDLKDTRAWALASISPGKSSAEVLQGGGRELWEEFEQAYMEWLRQGRPGRSRYRFTVTPTGQAVWLDQWTVGTLVGRGRM</sequence>
<keyword evidence="7 12" id="KW-0808">Transferase</keyword>
<evidence type="ECO:0000256" key="10">
    <source>
        <dbReference type="ARBA" id="ARBA00031323"/>
    </source>
</evidence>
<gene>
    <name evidence="12" type="ORF">HTZ77_26980</name>
</gene>
<comment type="caution">
    <text evidence="12">The sequence shown here is derived from an EMBL/GenBank/DDBJ whole genome shotgun (WGS) entry which is preliminary data.</text>
</comment>
<name>A0A7Y6IBJ3_9ACTN</name>
<dbReference type="InterPro" id="IPR000682">
    <property type="entry name" value="PCMT"/>
</dbReference>
<evidence type="ECO:0000256" key="3">
    <source>
        <dbReference type="ARBA" id="ARBA00011890"/>
    </source>
</evidence>
<dbReference type="Pfam" id="PF01135">
    <property type="entry name" value="PCMT"/>
    <property type="match status" value="1"/>
</dbReference>
<evidence type="ECO:0000256" key="8">
    <source>
        <dbReference type="ARBA" id="ARBA00022691"/>
    </source>
</evidence>
<evidence type="ECO:0000256" key="2">
    <source>
        <dbReference type="ARBA" id="ARBA00005369"/>
    </source>
</evidence>
<comment type="subcellular location">
    <subcellularLocation>
        <location evidence="1">Cytoplasm</location>
    </subcellularLocation>
</comment>
<evidence type="ECO:0000256" key="9">
    <source>
        <dbReference type="ARBA" id="ARBA00030757"/>
    </source>
</evidence>
<dbReference type="AlphaFoldDB" id="A0A7Y6IBJ3"/>
<keyword evidence="13" id="KW-1185">Reference proteome</keyword>
<evidence type="ECO:0000313" key="12">
    <source>
        <dbReference type="EMBL" id="NUW35046.1"/>
    </source>
</evidence>
<evidence type="ECO:0000256" key="7">
    <source>
        <dbReference type="ARBA" id="ARBA00022679"/>
    </source>
</evidence>
<reference evidence="12 13" key="1">
    <citation type="submission" date="2020-06" db="EMBL/GenBank/DDBJ databases">
        <title>Nonomuraea sp. SMC257, a novel actinomycete isolated from soil.</title>
        <authorList>
            <person name="Chanama M."/>
        </authorList>
    </citation>
    <scope>NUCLEOTIDE SEQUENCE [LARGE SCALE GENOMIC DNA]</scope>
    <source>
        <strain evidence="12 13">SMC257</strain>
    </source>
</reference>
<dbReference type="Proteomes" id="UP000586042">
    <property type="component" value="Unassembled WGS sequence"/>
</dbReference>